<proteinExistence type="predicted"/>
<dbReference type="OrthoDB" id="7164950at2"/>
<keyword evidence="1" id="KW-1133">Transmembrane helix</keyword>
<reference evidence="3" key="1">
    <citation type="submission" date="2018-06" db="EMBL/GenBank/DDBJ databases">
        <title>The Anaplasma ovis genome reveals a high proportion of pseudogenes.</title>
        <authorList>
            <person name="Liu Z."/>
            <person name="Peasley A.M."/>
            <person name="Yang J."/>
            <person name="Li Y."/>
            <person name="Guan G."/>
            <person name="Luo J."/>
            <person name="Yin H."/>
            <person name="Brayton K.A."/>
        </authorList>
    </citation>
    <scope>NUCLEOTIDE SEQUENCE [LARGE SCALE GENOMIC DNA]</scope>
    <source>
        <strain evidence="3">Haibei</strain>
    </source>
</reference>
<evidence type="ECO:0000256" key="1">
    <source>
        <dbReference type="SAM" id="Phobius"/>
    </source>
</evidence>
<dbReference type="EMBL" id="CP015994">
    <property type="protein sequence ID" value="ASI48230.1"/>
    <property type="molecule type" value="Genomic_DNA"/>
</dbReference>
<evidence type="ECO:0000313" key="3">
    <source>
        <dbReference type="Proteomes" id="UP000259762"/>
    </source>
</evidence>
<reference evidence="2 3" key="2">
    <citation type="journal article" date="2019" name="BMC Genomics">
        <title>The Anaplasma ovis genome reveals a high proportion of pseudogenes.</title>
        <authorList>
            <person name="Liu Z."/>
            <person name="Peasley A.M."/>
            <person name="Yang J."/>
            <person name="Li Y."/>
            <person name="Guan G."/>
            <person name="Luo J."/>
            <person name="Yin H."/>
            <person name="Brayton K.A."/>
        </authorList>
    </citation>
    <scope>NUCLEOTIDE SEQUENCE [LARGE SCALE GENOMIC DNA]</scope>
    <source>
        <strain evidence="2 3">Haibei</strain>
    </source>
</reference>
<feature type="transmembrane region" description="Helical" evidence="1">
    <location>
        <begin position="673"/>
        <end position="696"/>
    </location>
</feature>
<keyword evidence="1" id="KW-0472">Membrane</keyword>
<sequence length="1359" mass="153933">MSVLIGKPRIRSTIGFLSKAVARVATDPPVRDGAFHFKVDCRRDNRLFALLAALPGEVCTRTPEECSVRFQRSDIIRFREAVHNPVRAAARGDEYHTRLVTYLLLEATDIFQEYGANLYSHIHDRYIHDMRAGGGKFQQCINYIRGTYPGRLPDVLSMGLYTQLCFPNPALLQEHFSFFDEEWCYVLRLKTGAQEAIGSLLFEAALMRLRRLDCGEVTPNNDSAEECLRRFLASATCGIRAPVGDDRTIKIACEDFFIIVQEIIGDSLVKSHIERQLCLRQERCIARGLQENFDRAWSRSALGQDAGGHAAVAEIRQAILSLKQVQSLLENPSFFQRLNPLGVLQAQQYFRGMNAIVGAMITCMRANEGSWTEGAFLFFLRETCGHITGDISRLLSIYDFFSTGHTIYRDAIVRFTRREVSEISAHINCWVSLFRETSRALISGRHDSSERIIQNHRSAAGDTPGLEPLLDPDTISRLFSHSSNGLREVNTRLRNELLFRHLKSHKLCDFLCEFEYADMRGECDRLLETIFSDGCTNDAVLALLREIVRDCGCEQIKGVNYSRGLSFAQYAYKISCWLPFHSFWLPWVNPAHYRTFSGYVGKGIKSKFYAKNMMVPFTEFSRTICRGLHLEDLEYRFVKSDYEAEMLGRSFRMEHNIPGFLERVTFPIRKCRWVWYLVLGLLMILCSVVAVIGQILDHFGIIPGVLVRGALDIFRSMFDITVAIVGLDTVVERCVFLVVNIAGLITRVLDFILLCGLMSTVTRFIFGKLHDACNFLFEALIGACEHISLYGLKDACWLLIEKLLHGNAEHTNVFDTPDSNVPEQMHGCDGTEVGQVIDLQMLLETILIKRQDLPDAFRSLSATVGEELYGCKPDIKLMLHRFRGTLDLPQSTVFDGSYLKLRKEFFFLLNNYQEELSIVARTGSSAANILNSYAARREVYDKITAANLQTLQLIHCNRDAPAVRAIRSRRDAWEVINTARDQGESITLREVNEKIAALRWAISAMDSYDLTGIVMRHETIISDTKIERSCVIALMDCVITLQDWKKALLGRGNVSRDLVLCDIKSNFSSYIRDVCCILGVADRSAAGRHNTVSYRKFRNIVCTDFLLLETPSSVAEDMSSFVGLSLGTRSYFSELGRGLVDFAAHCRELKYMLASLMVYQMAPLLGIEGLQSLFDHYSRFAENAMRPLGIKSAYDFFAGTHYTEQFLSFFWSNVFFWDIVVASEGFFQAVLLSESSEVSEIFRTMDHHIYLESFFRRSYALDEVKSALNGLGDFACTILQIHQVRAMLRSAKAANRVHGSLENFMQHEETSGTICRCSEHAQQHPGHERNVGTCDSSGISASLQCTEVVRVPRATPRCL</sequence>
<evidence type="ECO:0000313" key="2">
    <source>
        <dbReference type="EMBL" id="ASI48230.1"/>
    </source>
</evidence>
<name>A0A2Z2L980_9RICK</name>
<keyword evidence="3" id="KW-1185">Reference proteome</keyword>
<dbReference type="Proteomes" id="UP000259762">
    <property type="component" value="Chromosome"/>
</dbReference>
<dbReference type="KEGG" id="aoh:AOV_02955"/>
<accession>A0A2Z2L980</accession>
<gene>
    <name evidence="2" type="ORF">AOV_02955</name>
</gene>
<organism evidence="2 3">
    <name type="scientific">Anaplasma ovis str. Haibei</name>
    <dbReference type="NCBI Taxonomy" id="1248439"/>
    <lineage>
        <taxon>Bacteria</taxon>
        <taxon>Pseudomonadati</taxon>
        <taxon>Pseudomonadota</taxon>
        <taxon>Alphaproteobacteria</taxon>
        <taxon>Rickettsiales</taxon>
        <taxon>Anaplasmataceae</taxon>
        <taxon>Anaplasma</taxon>
    </lineage>
</organism>
<keyword evidence="1" id="KW-0812">Transmembrane</keyword>
<protein>
    <submittedName>
        <fullName evidence="2">Uncharacterized protein</fullName>
    </submittedName>
</protein>